<dbReference type="Proteomes" id="UP000053647">
    <property type="component" value="Unassembled WGS sequence"/>
</dbReference>
<dbReference type="HOGENOM" id="CLU_1046235_0_0_1"/>
<name>A0A0C9SS32_PAXIN</name>
<evidence type="ECO:0000256" key="1">
    <source>
        <dbReference type="SAM" id="MobiDB-lite"/>
    </source>
</evidence>
<reference evidence="3" key="2">
    <citation type="submission" date="2015-01" db="EMBL/GenBank/DDBJ databases">
        <title>Evolutionary Origins and Diversification of the Mycorrhizal Mutualists.</title>
        <authorList>
            <consortium name="DOE Joint Genome Institute"/>
            <consortium name="Mycorrhizal Genomics Consortium"/>
            <person name="Kohler A."/>
            <person name="Kuo A."/>
            <person name="Nagy L.G."/>
            <person name="Floudas D."/>
            <person name="Copeland A."/>
            <person name="Barry K.W."/>
            <person name="Cichocki N."/>
            <person name="Veneault-Fourrey C."/>
            <person name="LaButti K."/>
            <person name="Lindquist E.A."/>
            <person name="Lipzen A."/>
            <person name="Lundell T."/>
            <person name="Morin E."/>
            <person name="Murat C."/>
            <person name="Riley R."/>
            <person name="Ohm R."/>
            <person name="Sun H."/>
            <person name="Tunlid A."/>
            <person name="Henrissat B."/>
            <person name="Grigoriev I.V."/>
            <person name="Hibbett D.S."/>
            <person name="Martin F."/>
        </authorList>
    </citation>
    <scope>NUCLEOTIDE SEQUENCE [LARGE SCALE GENOMIC DNA]</scope>
    <source>
        <strain evidence="3">ATCC 200175</strain>
    </source>
</reference>
<organism evidence="2 3">
    <name type="scientific">Paxillus involutus ATCC 200175</name>
    <dbReference type="NCBI Taxonomy" id="664439"/>
    <lineage>
        <taxon>Eukaryota</taxon>
        <taxon>Fungi</taxon>
        <taxon>Dikarya</taxon>
        <taxon>Basidiomycota</taxon>
        <taxon>Agaricomycotina</taxon>
        <taxon>Agaricomycetes</taxon>
        <taxon>Agaricomycetidae</taxon>
        <taxon>Boletales</taxon>
        <taxon>Paxilineae</taxon>
        <taxon>Paxillaceae</taxon>
        <taxon>Paxillus</taxon>
    </lineage>
</organism>
<sequence length="266" mass="29525">MYSTTDSFSTQSGELEHRTSKSRFTRTSHQKYTIQLVSIKRRQECIRRICTKLNAPPSNEVVLKEPACHHNVGISKNNPEELMSFMQHNSDDPAVNEFVPKLKAHLFPRIRDVHIAESEDDYAVAPSPLISQEASTRDSVFDLKYAPLNRFINRDMLLRYHWGFAVGHAYTHVKLTPEDTECAAVGPSASTSCAQNPGSVPVDLDLRSDSDLVQADDNDLDSLSEPGTDSDYSWGEDDSGSPDDDADDAEGSDGSSADYDSDFAEF</sequence>
<keyword evidence="3" id="KW-1185">Reference proteome</keyword>
<feature type="region of interest" description="Disordered" evidence="1">
    <location>
        <begin position="211"/>
        <end position="266"/>
    </location>
</feature>
<protein>
    <submittedName>
        <fullName evidence="2">Uncharacterized protein</fullName>
    </submittedName>
</protein>
<evidence type="ECO:0000313" key="3">
    <source>
        <dbReference type="Proteomes" id="UP000053647"/>
    </source>
</evidence>
<dbReference type="EMBL" id="KN819391">
    <property type="protein sequence ID" value="KIJ10944.1"/>
    <property type="molecule type" value="Genomic_DNA"/>
</dbReference>
<feature type="region of interest" description="Disordered" evidence="1">
    <location>
        <begin position="1"/>
        <end position="26"/>
    </location>
</feature>
<dbReference type="AlphaFoldDB" id="A0A0C9SS32"/>
<feature type="compositionally biased region" description="Acidic residues" evidence="1">
    <location>
        <begin position="234"/>
        <end position="251"/>
    </location>
</feature>
<dbReference type="OrthoDB" id="2692094at2759"/>
<gene>
    <name evidence="2" type="ORF">PAXINDRAFT_157475</name>
</gene>
<evidence type="ECO:0000313" key="2">
    <source>
        <dbReference type="EMBL" id="KIJ10944.1"/>
    </source>
</evidence>
<accession>A0A0C9SS32</accession>
<proteinExistence type="predicted"/>
<reference evidence="2 3" key="1">
    <citation type="submission" date="2014-06" db="EMBL/GenBank/DDBJ databases">
        <authorList>
            <consortium name="DOE Joint Genome Institute"/>
            <person name="Kuo A."/>
            <person name="Kohler A."/>
            <person name="Nagy L.G."/>
            <person name="Floudas D."/>
            <person name="Copeland A."/>
            <person name="Barry K.W."/>
            <person name="Cichocki N."/>
            <person name="Veneault-Fourrey C."/>
            <person name="LaButti K."/>
            <person name="Lindquist E.A."/>
            <person name="Lipzen A."/>
            <person name="Lundell T."/>
            <person name="Morin E."/>
            <person name="Murat C."/>
            <person name="Sun H."/>
            <person name="Tunlid A."/>
            <person name="Henrissat B."/>
            <person name="Grigoriev I.V."/>
            <person name="Hibbett D.S."/>
            <person name="Martin F."/>
            <person name="Nordberg H.P."/>
            <person name="Cantor M.N."/>
            <person name="Hua S.X."/>
        </authorList>
    </citation>
    <scope>NUCLEOTIDE SEQUENCE [LARGE SCALE GENOMIC DNA]</scope>
    <source>
        <strain evidence="2 3">ATCC 200175</strain>
    </source>
</reference>
<feature type="compositionally biased region" description="Polar residues" evidence="1">
    <location>
        <begin position="1"/>
        <end position="13"/>
    </location>
</feature>